<protein>
    <submittedName>
        <fullName evidence="1">Uncharacterized protein</fullName>
    </submittedName>
</protein>
<accession>A0A9X0A0R4</accession>
<dbReference type="Proteomes" id="UP001163046">
    <property type="component" value="Unassembled WGS sequence"/>
</dbReference>
<gene>
    <name evidence="1" type="ORF">OS493_022793</name>
</gene>
<organism evidence="1 2">
    <name type="scientific">Desmophyllum pertusum</name>
    <dbReference type="NCBI Taxonomy" id="174260"/>
    <lineage>
        <taxon>Eukaryota</taxon>
        <taxon>Metazoa</taxon>
        <taxon>Cnidaria</taxon>
        <taxon>Anthozoa</taxon>
        <taxon>Hexacorallia</taxon>
        <taxon>Scleractinia</taxon>
        <taxon>Caryophylliina</taxon>
        <taxon>Caryophylliidae</taxon>
        <taxon>Desmophyllum</taxon>
    </lineage>
</organism>
<dbReference type="AlphaFoldDB" id="A0A9X0A0R4"/>
<reference evidence="1" key="1">
    <citation type="submission" date="2023-01" db="EMBL/GenBank/DDBJ databases">
        <title>Genome assembly of the deep-sea coral Lophelia pertusa.</title>
        <authorList>
            <person name="Herrera S."/>
            <person name="Cordes E."/>
        </authorList>
    </citation>
    <scope>NUCLEOTIDE SEQUENCE</scope>
    <source>
        <strain evidence="1">USNM1676648</strain>
        <tissue evidence="1">Polyp</tissue>
    </source>
</reference>
<proteinExistence type="predicted"/>
<evidence type="ECO:0000313" key="2">
    <source>
        <dbReference type="Proteomes" id="UP001163046"/>
    </source>
</evidence>
<comment type="caution">
    <text evidence="1">The sequence shown here is derived from an EMBL/GenBank/DDBJ whole genome shotgun (WGS) entry which is preliminary data.</text>
</comment>
<evidence type="ECO:0000313" key="1">
    <source>
        <dbReference type="EMBL" id="KAJ7390713.1"/>
    </source>
</evidence>
<sequence>MQNCEVAQALPAQPAANNYQELLSHQLEITIHSSSCKVKMKSSKPISFLLTICSFLKALVNNANLSACTLCTEPHHFTQLCFADTTMNRIQQTALISLLDGYTFQWTTTGHQQMVFSLCKFFKFDEDYLLPIFVNSLRPEYAQFNTYCYLELVYEMAEARYDVLASFLLEYFNRYSLAQFISPSLLYRSRSLQEFLTSARSLPNGVALRRRHLISAIHTER</sequence>
<keyword evidence="2" id="KW-1185">Reference proteome</keyword>
<name>A0A9X0A0R4_9CNID</name>
<dbReference type="EMBL" id="MU825412">
    <property type="protein sequence ID" value="KAJ7390713.1"/>
    <property type="molecule type" value="Genomic_DNA"/>
</dbReference>